<proteinExistence type="inferred from homology"/>
<keyword evidence="2 3" id="KW-0732">Signal</keyword>
<dbReference type="EMBL" id="CP049863">
    <property type="protein sequence ID" value="QIK62579.1"/>
    <property type="molecule type" value="Genomic_DNA"/>
</dbReference>
<feature type="signal peptide" evidence="3">
    <location>
        <begin position="1"/>
        <end position="18"/>
    </location>
</feature>
<dbReference type="PANTHER" id="PTHR47235:SF1">
    <property type="entry name" value="BLR6548 PROTEIN"/>
    <property type="match status" value="1"/>
</dbReference>
<dbReference type="Gene3D" id="3.40.50.2300">
    <property type="match status" value="2"/>
</dbReference>
<dbReference type="AlphaFoldDB" id="A0A6G7XDQ8"/>
<evidence type="ECO:0000256" key="2">
    <source>
        <dbReference type="ARBA" id="ARBA00022729"/>
    </source>
</evidence>
<evidence type="ECO:0000256" key="3">
    <source>
        <dbReference type="SAM" id="SignalP"/>
    </source>
</evidence>
<dbReference type="CDD" id="cd06341">
    <property type="entry name" value="PBP1_ABC_ligand_binding-like"/>
    <property type="match status" value="1"/>
</dbReference>
<organism evidence="5 6">
    <name type="scientific">Leucobacter viscericola</name>
    <dbReference type="NCBI Taxonomy" id="2714935"/>
    <lineage>
        <taxon>Bacteria</taxon>
        <taxon>Bacillati</taxon>
        <taxon>Actinomycetota</taxon>
        <taxon>Actinomycetes</taxon>
        <taxon>Micrococcales</taxon>
        <taxon>Microbacteriaceae</taxon>
        <taxon>Leucobacter</taxon>
    </lineage>
</organism>
<reference evidence="5 6" key="1">
    <citation type="submission" date="2020-03" db="EMBL/GenBank/DDBJ databases">
        <title>Leucobacter sp. nov., isolated from beetles.</title>
        <authorList>
            <person name="Hyun D.-W."/>
            <person name="Bae J.-W."/>
        </authorList>
    </citation>
    <scope>NUCLEOTIDE SEQUENCE [LARGE SCALE GENOMIC DNA]</scope>
    <source>
        <strain evidence="5 6">HDW9C</strain>
    </source>
</reference>
<dbReference type="SUPFAM" id="SSF53822">
    <property type="entry name" value="Periplasmic binding protein-like I"/>
    <property type="match status" value="1"/>
</dbReference>
<dbReference type="Pfam" id="PF13458">
    <property type="entry name" value="Peripla_BP_6"/>
    <property type="match status" value="1"/>
</dbReference>
<keyword evidence="6" id="KW-1185">Reference proteome</keyword>
<dbReference type="RefSeq" id="WP_166289588.1">
    <property type="nucleotide sequence ID" value="NZ_CP049863.1"/>
</dbReference>
<accession>A0A6G7XDQ8</accession>
<dbReference type="PROSITE" id="PS51257">
    <property type="entry name" value="PROKAR_LIPOPROTEIN"/>
    <property type="match status" value="1"/>
</dbReference>
<feature type="chain" id="PRO_5039627612" evidence="3">
    <location>
        <begin position="19"/>
        <end position="395"/>
    </location>
</feature>
<gene>
    <name evidence="5" type="ORF">G7068_04650</name>
</gene>
<evidence type="ECO:0000313" key="5">
    <source>
        <dbReference type="EMBL" id="QIK62579.1"/>
    </source>
</evidence>
<dbReference type="KEGG" id="lvi:G7068_04650"/>
<feature type="domain" description="Leucine-binding protein" evidence="4">
    <location>
        <begin position="35"/>
        <end position="359"/>
    </location>
</feature>
<sequence length="395" mass="41582">MKKRIVSFAAMAAVAALALTGCAGGDDGGGGEGSPIKIGSVNTLSGAATFPEASAAAKAVFDRVNAKGGVNGHKIEYNTVDDKGDPASATAAARELVGSDEVVALVGGASLIECEINKDYYKQEGVYSIPGIGVDTGCFDSPNIAPVNIGPFNDMTLTLLNGSENLKLDNICVMLEIAGSTKPAYMAGVDRWTKITGKKPLLVDDTVPYGGSDYTPYIVKAKEAGCKAIAVNAIEPDAIGQVKAAQAQGWDDVTFLFLTSVYSDNFAKALDWTGAGAHIPAEFYPFTEESEINADWKSLMEENKIPLTSFSQGGYLAATNFLKVVEGMKGDITRESVAKALDDMAPIDNDMVASPYQFSKVAAQDFEPGAWPVVLKSGTNAWKKSAEDWLMVPSK</sequence>
<dbReference type="InterPro" id="IPR028082">
    <property type="entry name" value="Peripla_BP_I"/>
</dbReference>
<comment type="similarity">
    <text evidence="1">Belongs to the leucine-binding protein family.</text>
</comment>
<evidence type="ECO:0000256" key="1">
    <source>
        <dbReference type="ARBA" id="ARBA00010062"/>
    </source>
</evidence>
<evidence type="ECO:0000259" key="4">
    <source>
        <dbReference type="Pfam" id="PF13458"/>
    </source>
</evidence>
<protein>
    <submittedName>
        <fullName evidence="5">ABC transporter substrate-binding protein</fullName>
    </submittedName>
</protein>
<evidence type="ECO:0000313" key="6">
    <source>
        <dbReference type="Proteomes" id="UP000502677"/>
    </source>
</evidence>
<dbReference type="Proteomes" id="UP000502677">
    <property type="component" value="Chromosome"/>
</dbReference>
<dbReference type="PANTHER" id="PTHR47235">
    <property type="entry name" value="BLR6548 PROTEIN"/>
    <property type="match status" value="1"/>
</dbReference>
<name>A0A6G7XDQ8_9MICO</name>
<dbReference type="InterPro" id="IPR028081">
    <property type="entry name" value="Leu-bd"/>
</dbReference>